<keyword evidence="4" id="KW-1185">Reference proteome</keyword>
<protein>
    <submittedName>
        <fullName evidence="3">Haloalkane dehalogenase</fullName>
    </submittedName>
</protein>
<dbReference type="InterPro" id="IPR051340">
    <property type="entry name" value="Haloalkane_dehalogenase"/>
</dbReference>
<gene>
    <name evidence="3" type="ORF">GCM10010531_36770</name>
</gene>
<keyword evidence="1" id="KW-0378">Hydrolase</keyword>
<comment type="caution">
    <text evidence="3">The sequence shown here is derived from an EMBL/GenBank/DDBJ whole genome shotgun (WGS) entry which is preliminary data.</text>
</comment>
<dbReference type="InterPro" id="IPR000073">
    <property type="entry name" value="AB_hydrolase_1"/>
</dbReference>
<dbReference type="Gene3D" id="3.40.50.1820">
    <property type="entry name" value="alpha/beta hydrolase"/>
    <property type="match status" value="1"/>
</dbReference>
<dbReference type="PANTHER" id="PTHR42977">
    <property type="entry name" value="HYDROLASE-RELATED"/>
    <property type="match status" value="1"/>
</dbReference>
<evidence type="ECO:0000259" key="2">
    <source>
        <dbReference type="Pfam" id="PF00561"/>
    </source>
</evidence>
<reference evidence="4" key="1">
    <citation type="journal article" date="2019" name="Int. J. Syst. Evol. Microbiol.">
        <title>The Global Catalogue of Microorganisms (GCM) 10K type strain sequencing project: providing services to taxonomists for standard genome sequencing and annotation.</title>
        <authorList>
            <consortium name="The Broad Institute Genomics Platform"/>
            <consortium name="The Broad Institute Genome Sequencing Center for Infectious Disease"/>
            <person name="Wu L."/>
            <person name="Ma J."/>
        </authorList>
    </citation>
    <scope>NUCLEOTIDE SEQUENCE [LARGE SCALE GENOMIC DNA]</scope>
    <source>
        <strain evidence="4">JCM 15614</strain>
    </source>
</reference>
<dbReference type="Pfam" id="PF00561">
    <property type="entry name" value="Abhydrolase_1"/>
    <property type="match status" value="1"/>
</dbReference>
<dbReference type="PRINTS" id="PR00111">
    <property type="entry name" value="ABHYDROLASE"/>
</dbReference>
<dbReference type="InterPro" id="IPR000639">
    <property type="entry name" value="Epox_hydrolase-like"/>
</dbReference>
<evidence type="ECO:0000256" key="1">
    <source>
        <dbReference type="ARBA" id="ARBA00022801"/>
    </source>
</evidence>
<dbReference type="PANTHER" id="PTHR42977:SF3">
    <property type="entry name" value="AB HYDROLASE-1 DOMAIN-CONTAINING PROTEIN"/>
    <property type="match status" value="1"/>
</dbReference>
<dbReference type="PRINTS" id="PR00412">
    <property type="entry name" value="EPOXHYDRLASE"/>
</dbReference>
<dbReference type="EMBL" id="BAAAVV010000011">
    <property type="protein sequence ID" value="GAA3179393.1"/>
    <property type="molecule type" value="Genomic_DNA"/>
</dbReference>
<dbReference type="SUPFAM" id="SSF53474">
    <property type="entry name" value="alpha/beta-Hydrolases"/>
    <property type="match status" value="1"/>
</dbReference>
<organism evidence="3 4">
    <name type="scientific">Blastococcus jejuensis</name>
    <dbReference type="NCBI Taxonomy" id="351224"/>
    <lineage>
        <taxon>Bacteria</taxon>
        <taxon>Bacillati</taxon>
        <taxon>Actinomycetota</taxon>
        <taxon>Actinomycetes</taxon>
        <taxon>Geodermatophilales</taxon>
        <taxon>Geodermatophilaceae</taxon>
        <taxon>Blastococcus</taxon>
    </lineage>
</organism>
<accession>A0ABP6PIG8</accession>
<feature type="domain" description="AB hydrolase-1" evidence="2">
    <location>
        <begin position="48"/>
        <end position="283"/>
    </location>
</feature>
<sequence>MQVLRTPEERFAALPDFPYAPVYVTFDADDGTPLRVAVVDEGPADGETVLLLHGEPSWSFLYRSMIPVLTAAGLRVVAPDLVGFGRSDKPADPADYSYARHVEWMRQALFDGLGLTDLTLVGQDWGGLIGLRLVAEHPDRFTRVVAANTFLPTGDQPAGDAFLRWQRFARESPRFDAGWVVQGACTTALPDEVVAAYDAPFPDDAYKAGARAFPELVPTRPDDPAAAANRAAWEVLERWEKPFLTAFSDGDPITRGGDRAFQARVPGTRGLPHVTLTGGHFLQEDAGPELAAVVAEFVGSAPRT</sequence>
<evidence type="ECO:0000313" key="4">
    <source>
        <dbReference type="Proteomes" id="UP001499924"/>
    </source>
</evidence>
<name>A0ABP6PIG8_9ACTN</name>
<evidence type="ECO:0000313" key="3">
    <source>
        <dbReference type="EMBL" id="GAA3179393.1"/>
    </source>
</evidence>
<proteinExistence type="predicted"/>
<dbReference type="RefSeq" id="WP_344690482.1">
    <property type="nucleotide sequence ID" value="NZ_BAAAVV010000011.1"/>
</dbReference>
<dbReference type="Proteomes" id="UP001499924">
    <property type="component" value="Unassembled WGS sequence"/>
</dbReference>
<dbReference type="NCBIfam" id="NF002043">
    <property type="entry name" value="PRK00870.1"/>
    <property type="match status" value="1"/>
</dbReference>
<dbReference type="InterPro" id="IPR029058">
    <property type="entry name" value="AB_hydrolase_fold"/>
</dbReference>